<accession>A0ABD2B9X1</accession>
<dbReference type="InterPro" id="IPR004963">
    <property type="entry name" value="PAE/NOTUM"/>
</dbReference>
<dbReference type="AlphaFoldDB" id="A0ABD2B9X1"/>
<feature type="chain" id="PRO_5044762111" evidence="3">
    <location>
        <begin position="17"/>
        <end position="597"/>
    </location>
</feature>
<feature type="compositionally biased region" description="Basic residues" evidence="2">
    <location>
        <begin position="474"/>
        <end position="490"/>
    </location>
</feature>
<dbReference type="PANTHER" id="PTHR21562">
    <property type="entry name" value="NOTUM-RELATED"/>
    <property type="match status" value="1"/>
</dbReference>
<feature type="compositionally biased region" description="Basic residues" evidence="2">
    <location>
        <begin position="453"/>
        <end position="466"/>
    </location>
</feature>
<dbReference type="Pfam" id="PF03283">
    <property type="entry name" value="PAE"/>
    <property type="match status" value="1"/>
</dbReference>
<evidence type="ECO:0000313" key="4">
    <source>
        <dbReference type="EMBL" id="KAL2729534.1"/>
    </source>
</evidence>
<evidence type="ECO:0000256" key="1">
    <source>
        <dbReference type="ARBA" id="ARBA00010213"/>
    </source>
</evidence>
<feature type="region of interest" description="Disordered" evidence="2">
    <location>
        <begin position="410"/>
        <end position="511"/>
    </location>
</feature>
<evidence type="ECO:0000256" key="3">
    <source>
        <dbReference type="SAM" id="SignalP"/>
    </source>
</evidence>
<name>A0ABD2B9X1_VESSQ</name>
<proteinExistence type="inferred from homology"/>
<organism evidence="4 5">
    <name type="scientific">Vespula squamosa</name>
    <name type="common">Southern yellow jacket</name>
    <name type="synonym">Wasp</name>
    <dbReference type="NCBI Taxonomy" id="30214"/>
    <lineage>
        <taxon>Eukaryota</taxon>
        <taxon>Metazoa</taxon>
        <taxon>Ecdysozoa</taxon>
        <taxon>Arthropoda</taxon>
        <taxon>Hexapoda</taxon>
        <taxon>Insecta</taxon>
        <taxon>Pterygota</taxon>
        <taxon>Neoptera</taxon>
        <taxon>Endopterygota</taxon>
        <taxon>Hymenoptera</taxon>
        <taxon>Apocrita</taxon>
        <taxon>Aculeata</taxon>
        <taxon>Vespoidea</taxon>
        <taxon>Vespidae</taxon>
        <taxon>Vespinae</taxon>
        <taxon>Vespula</taxon>
    </lineage>
</organism>
<keyword evidence="3" id="KW-0732">Signal</keyword>
<sequence length="597" mass="67734">MSLCLAALILTIVAEDKPTNTVSVSSNSPGLQSNTLQKLIKILEKYGLEEQRGLKRVYLSNRSITCNDGSQAGFYLRKSHGSKRWIIFLEGGWYCYDHKSCRNRWLKLRHLMTSTQWPETRDVGGLLSGNPEENPFWWNANHVFVPYCTSDSWSGTRTSPNDMFSFMGAEIVSQVVRDLIPLGLENASSLLLAGSSAGGIGVMLNLDHVQNLVHQELGLKHIAIRGVSDSGWFLDRAPYSPNGLSPVDAVHKGMELWKARIPHNCVVKHPDEPWRCYFGYRLYPTLTAPLFVFQWLFDEAQMSADNVGAPVTKQQWDYIHKMGDSLRQTFENVTAVFAPSCISHSVLTKRDWQLVKIDEVSLAQALHCWEQMPLGNHRNDTHSEIETNQPCTKSLRKLLRSGLTKNNGTLVQLGRAEKNNLSTETRKKSYSNGVVKIDEKGTSTTSGPERENKRRRRRKHKGRRRDRNKDGRTKKEKHERRKASGRRKSGKQSNDNNTHAGMFNGTRPQRSVIPNGKRKCIQGCHFRLIERCTWPQCNHSCPKLHNPFTGEEMDFIELLKSFGLDMKSVANALGIDIQTLNSMDHDELLNLLTQQAN</sequence>
<comment type="caution">
    <text evidence="4">The sequence shown here is derived from an EMBL/GenBank/DDBJ whole genome shotgun (WGS) entry which is preliminary data.</text>
</comment>
<reference evidence="4 5" key="1">
    <citation type="journal article" date="2024" name="Ann. Entomol. Soc. Am.">
        <title>Genomic analyses of the southern and eastern yellowjacket wasps (Hymenoptera: Vespidae) reveal evolutionary signatures of social life.</title>
        <authorList>
            <person name="Catto M.A."/>
            <person name="Caine P.B."/>
            <person name="Orr S.E."/>
            <person name="Hunt B.G."/>
            <person name="Goodisman M.A.D."/>
        </authorList>
    </citation>
    <scope>NUCLEOTIDE SEQUENCE [LARGE SCALE GENOMIC DNA]</scope>
    <source>
        <strain evidence="4">233</strain>
        <tissue evidence="4">Head and thorax</tissue>
    </source>
</reference>
<dbReference type="EMBL" id="JAUDFV010000130">
    <property type="protein sequence ID" value="KAL2729534.1"/>
    <property type="molecule type" value="Genomic_DNA"/>
</dbReference>
<protein>
    <submittedName>
        <fullName evidence="4">Palmitoleoyl-protein carboxylesterase NOTUM isoform X1</fullName>
    </submittedName>
</protein>
<dbReference type="PANTHER" id="PTHR21562:SF122">
    <property type="entry name" value="PALMITOLEOYL-PROTEIN CARBOXYLESTERASE NOTUM"/>
    <property type="match status" value="1"/>
</dbReference>
<evidence type="ECO:0000256" key="2">
    <source>
        <dbReference type="SAM" id="MobiDB-lite"/>
    </source>
</evidence>
<evidence type="ECO:0000313" key="5">
    <source>
        <dbReference type="Proteomes" id="UP001607302"/>
    </source>
</evidence>
<gene>
    <name evidence="4" type="ORF">V1478_005824</name>
</gene>
<comment type="similarity">
    <text evidence="1">Belongs to the pectinacetylesterase family. Notum subfamily.</text>
</comment>
<keyword evidence="5" id="KW-1185">Reference proteome</keyword>
<feature type="signal peptide" evidence="3">
    <location>
        <begin position="1"/>
        <end position="16"/>
    </location>
</feature>
<dbReference type="Proteomes" id="UP001607302">
    <property type="component" value="Unassembled WGS sequence"/>
</dbReference>